<sequence length="59" mass="6669">VPDIGFHVTVNQFTYRSVDASKNDVTFILANASANDNRVRLFQLLGEHSSQKNLTIEYN</sequence>
<feature type="non-terminal residue" evidence="1">
    <location>
        <position position="59"/>
    </location>
</feature>
<reference evidence="1 2" key="1">
    <citation type="submission" date="2019-03" db="EMBL/GenBank/DDBJ databases">
        <title>An improved genome assembly of the fluke Schistosoma japonicum.</title>
        <authorList>
            <person name="Hu W."/>
            <person name="Luo F."/>
            <person name="Yin M."/>
            <person name="Mo X."/>
            <person name="Sun C."/>
            <person name="Wu Q."/>
            <person name="Zhu B."/>
            <person name="Xiang M."/>
            <person name="Wang J."/>
            <person name="Wang Y."/>
            <person name="Zhang T."/>
            <person name="Xu B."/>
            <person name="Zheng H."/>
            <person name="Feng Z."/>
        </authorList>
    </citation>
    <scope>NUCLEOTIDE SEQUENCE [LARGE SCALE GENOMIC DNA]</scope>
    <source>
        <strain evidence="1">HuSjv2</strain>
        <tissue evidence="1">Worms</tissue>
    </source>
</reference>
<name>A0A4Z2DNK9_SCHJA</name>
<accession>A0A4Z2DNK9</accession>
<evidence type="ECO:0000313" key="2">
    <source>
        <dbReference type="Proteomes" id="UP000311919"/>
    </source>
</evidence>
<keyword evidence="2" id="KW-1185">Reference proteome</keyword>
<protein>
    <submittedName>
        <fullName evidence="1">Uncharacterized protein</fullName>
    </submittedName>
</protein>
<dbReference type="AlphaFoldDB" id="A0A4Z2DNK9"/>
<evidence type="ECO:0000313" key="1">
    <source>
        <dbReference type="EMBL" id="TNN17750.1"/>
    </source>
</evidence>
<dbReference type="EMBL" id="SKCS01000088">
    <property type="protein sequence ID" value="TNN17750.1"/>
    <property type="molecule type" value="Genomic_DNA"/>
</dbReference>
<proteinExistence type="predicted"/>
<organism evidence="1 2">
    <name type="scientific">Schistosoma japonicum</name>
    <name type="common">Blood fluke</name>
    <dbReference type="NCBI Taxonomy" id="6182"/>
    <lineage>
        <taxon>Eukaryota</taxon>
        <taxon>Metazoa</taxon>
        <taxon>Spiralia</taxon>
        <taxon>Lophotrochozoa</taxon>
        <taxon>Platyhelminthes</taxon>
        <taxon>Trematoda</taxon>
        <taxon>Digenea</taxon>
        <taxon>Strigeidida</taxon>
        <taxon>Schistosomatoidea</taxon>
        <taxon>Schistosomatidae</taxon>
        <taxon>Schistosoma</taxon>
    </lineage>
</organism>
<dbReference type="Proteomes" id="UP000311919">
    <property type="component" value="Unassembled WGS sequence"/>
</dbReference>
<comment type="caution">
    <text evidence="1">The sequence shown here is derived from an EMBL/GenBank/DDBJ whole genome shotgun (WGS) entry which is preliminary data.</text>
</comment>
<feature type="non-terminal residue" evidence="1">
    <location>
        <position position="1"/>
    </location>
</feature>
<gene>
    <name evidence="1" type="ORF">EWB00_010864</name>
</gene>